<dbReference type="RefSeq" id="WP_041156731.1">
    <property type="nucleotide sequence ID" value="NZ_CBCRVP010000014.1"/>
</dbReference>
<protein>
    <submittedName>
        <fullName evidence="2">D-fructose-6-phosphate amidotransferase</fullName>
    </submittedName>
</protein>
<evidence type="ECO:0000313" key="3">
    <source>
        <dbReference type="Proteomes" id="UP000031977"/>
    </source>
</evidence>
<gene>
    <name evidence="2" type="ORF">SU60_17915</name>
</gene>
<dbReference type="AlphaFoldDB" id="A0A0C3HN87"/>
<feature type="transmembrane region" description="Helical" evidence="1">
    <location>
        <begin position="12"/>
        <end position="37"/>
    </location>
</feature>
<comment type="caution">
    <text evidence="2">The sequence shown here is derived from an EMBL/GenBank/DDBJ whole genome shotgun (WGS) entry which is preliminary data.</text>
</comment>
<evidence type="ECO:0000256" key="1">
    <source>
        <dbReference type="SAM" id="Phobius"/>
    </source>
</evidence>
<organism evidence="2 3">
    <name type="scientific">Vibrio mytili</name>
    <dbReference type="NCBI Taxonomy" id="50718"/>
    <lineage>
        <taxon>Bacteria</taxon>
        <taxon>Pseudomonadati</taxon>
        <taxon>Pseudomonadota</taxon>
        <taxon>Gammaproteobacteria</taxon>
        <taxon>Vibrionales</taxon>
        <taxon>Vibrionaceae</taxon>
        <taxon>Vibrio</taxon>
    </lineage>
</organism>
<dbReference type="GO" id="GO:0016740">
    <property type="term" value="F:transferase activity"/>
    <property type="evidence" value="ECO:0007669"/>
    <property type="project" value="UniProtKB-KW"/>
</dbReference>
<feature type="transmembrane region" description="Helical" evidence="1">
    <location>
        <begin position="43"/>
        <end position="65"/>
    </location>
</feature>
<evidence type="ECO:0000313" key="2">
    <source>
        <dbReference type="EMBL" id="KIN09581.1"/>
    </source>
</evidence>
<proteinExistence type="predicted"/>
<keyword evidence="1" id="KW-0472">Membrane</keyword>
<name>A0A0C3HN87_9VIBR</name>
<reference evidence="2 3" key="1">
    <citation type="submission" date="2015-01" db="EMBL/GenBank/DDBJ databases">
        <title>Draft genome of Vibrio mytili type strain CAIM 528.</title>
        <authorList>
            <person name="Gonzalez-Castillo A."/>
            <person name="Gomez-Gil B."/>
            <person name="Enciso-Ibarra J."/>
        </authorList>
    </citation>
    <scope>NUCLEOTIDE SEQUENCE [LARGE SCALE GENOMIC DNA]</scope>
    <source>
        <strain evidence="2 3">CAIM 528</strain>
    </source>
</reference>
<keyword evidence="1" id="KW-0812">Transmembrane</keyword>
<keyword evidence="1" id="KW-1133">Transmembrane helix</keyword>
<dbReference type="EMBL" id="JXOK01000076">
    <property type="protein sequence ID" value="KIN09581.1"/>
    <property type="molecule type" value="Genomic_DNA"/>
</dbReference>
<dbReference type="Proteomes" id="UP000031977">
    <property type="component" value="Unassembled WGS sequence"/>
</dbReference>
<dbReference type="OrthoDB" id="5828728at2"/>
<accession>A0A0C3HN87</accession>
<keyword evidence="2" id="KW-0808">Transferase</keyword>
<sequence length="90" mass="10514">MLYKYLLRELLGLAIVISVVFGVLGILLDLFGLTALFEHQASIAHIFFSESMYFIVFLVPPYFLWKWLSNPELTSARQRYLELKLDAERN</sequence>
<keyword evidence="3" id="KW-1185">Reference proteome</keyword>